<dbReference type="OrthoDB" id="9816424at2"/>
<dbReference type="SUPFAM" id="SSF53335">
    <property type="entry name" value="S-adenosyl-L-methionine-dependent methyltransferases"/>
    <property type="match status" value="1"/>
</dbReference>
<organism evidence="1 2">
    <name type="scientific">Dendrosporobacter quercicolus</name>
    <dbReference type="NCBI Taxonomy" id="146817"/>
    <lineage>
        <taxon>Bacteria</taxon>
        <taxon>Bacillati</taxon>
        <taxon>Bacillota</taxon>
        <taxon>Negativicutes</taxon>
        <taxon>Selenomonadales</taxon>
        <taxon>Sporomusaceae</taxon>
        <taxon>Dendrosporobacter</taxon>
    </lineage>
</organism>
<gene>
    <name evidence="1" type="ORF">SAMN04488502_108104</name>
</gene>
<proteinExistence type="predicted"/>
<keyword evidence="2" id="KW-1185">Reference proteome</keyword>
<dbReference type="STRING" id="146817.SAMN04488502_108104"/>
<dbReference type="PANTHER" id="PTHR41244">
    <property type="entry name" value="RHAMNAN SYNTHESIS F"/>
    <property type="match status" value="1"/>
</dbReference>
<dbReference type="GO" id="GO:0016740">
    <property type="term" value="F:transferase activity"/>
    <property type="evidence" value="ECO:0007669"/>
    <property type="project" value="UniProtKB-KW"/>
</dbReference>
<evidence type="ECO:0000313" key="2">
    <source>
        <dbReference type="Proteomes" id="UP000214880"/>
    </source>
</evidence>
<dbReference type="Gene3D" id="3.40.50.720">
    <property type="entry name" value="NAD(P)-binding Rossmann-like Domain"/>
    <property type="match status" value="1"/>
</dbReference>
<sequence length="557" mass="65569">MNNNQETKCNPLQEVKSNLCKILKSYINQGDLDKYNMGIYIFGTGQGGQAALEYLKLTEWHYKYNIRGFFDNNIAQQGEEIAGLPIYVPNKELITDNDVIIIASFTHYEEMELQLLEMGVAKENIILPGNWLKTLLPENNFNSTLQYRYVENEPQKNKFYIEYVRNIFSNAISKSSEFVEYDNNLNISLTEQDVKLIAFYLPQFHSIPENDLWWGKGFTEWTNVTKAVPQYMGHYQPQLPIDLGFYDLRNIEVMKRQIELARKYGIFGFCFYHYWFAGKRLLEMPVNKLLNHLELDIPFCLCWANENWNRRWDAKENELLIAQNHSPEDDVAFIEDISRHFSDTRYIRIQGKPLLIIYRPLLFPDITATVERWRTYCIRAGIGDLFIIGVKNYGFNNPRKYGLDAAVEFPPHDFCRHNISNDILLMNPQFKGLIYDYQKDIDKRLEIIKRRMLVEKNQNDDITFRTVMPGWDNTARRPNNSLIYHGSSPEKYQKWLENIILLSKSQASIDTQMVFINAWNEWAEGAHLEPDRKYGYAYLQATANALIRTREEKFLSL</sequence>
<dbReference type="Gene3D" id="3.20.20.80">
    <property type="entry name" value="Glycosidases"/>
    <property type="match status" value="1"/>
</dbReference>
<dbReference type="RefSeq" id="WP_092074324.1">
    <property type="nucleotide sequence ID" value="NZ_FNHB01000008.1"/>
</dbReference>
<dbReference type="EMBL" id="FNHB01000008">
    <property type="protein sequence ID" value="SDM88569.1"/>
    <property type="molecule type" value="Genomic_DNA"/>
</dbReference>
<accession>A0A1G9WVW0</accession>
<protein>
    <submittedName>
        <fullName evidence="1">Glycosyltransferase WbsX</fullName>
    </submittedName>
</protein>
<dbReference type="Proteomes" id="UP000214880">
    <property type="component" value="Unassembled WGS sequence"/>
</dbReference>
<dbReference type="AlphaFoldDB" id="A0A1G9WVW0"/>
<dbReference type="Pfam" id="PF14307">
    <property type="entry name" value="Glyco_tran_WbsX"/>
    <property type="match status" value="1"/>
</dbReference>
<dbReference type="CDD" id="cd11579">
    <property type="entry name" value="Glyco_tran_WbsX"/>
    <property type="match status" value="1"/>
</dbReference>
<name>A0A1G9WVW0_9FIRM</name>
<keyword evidence="1" id="KW-0808">Transferase</keyword>
<evidence type="ECO:0000313" key="1">
    <source>
        <dbReference type="EMBL" id="SDM88569.1"/>
    </source>
</evidence>
<reference evidence="1 2" key="1">
    <citation type="submission" date="2016-10" db="EMBL/GenBank/DDBJ databases">
        <authorList>
            <person name="de Groot N.N."/>
        </authorList>
    </citation>
    <scope>NUCLEOTIDE SEQUENCE [LARGE SCALE GENOMIC DNA]</scope>
    <source>
        <strain evidence="1 2">DSM 1736</strain>
    </source>
</reference>
<dbReference type="PANTHER" id="PTHR41244:SF1">
    <property type="entry name" value="GLYCOSYLTRANSFERASE"/>
    <property type="match status" value="1"/>
</dbReference>
<dbReference type="InterPro" id="IPR032719">
    <property type="entry name" value="WbsX"/>
</dbReference>
<dbReference type="InterPro" id="IPR029063">
    <property type="entry name" value="SAM-dependent_MTases_sf"/>
</dbReference>